<evidence type="ECO:0008006" key="4">
    <source>
        <dbReference type="Google" id="ProtNLM"/>
    </source>
</evidence>
<feature type="compositionally biased region" description="Low complexity" evidence="1">
    <location>
        <begin position="159"/>
        <end position="169"/>
    </location>
</feature>
<reference evidence="2 3" key="1">
    <citation type="journal article" date="2018" name="Sci. Rep.">
        <title>Genome Features and Biochemical Characteristics of a Robust, Fast Growing and Naturally Transformable Cyanobacterium Synechococcus elongatus PCC 11801 Isolated from India.</title>
        <authorList>
            <person name="Jaiswal D."/>
            <person name="Sengupta A."/>
            <person name="Sohoni S."/>
            <person name="Sengupta S."/>
            <person name="Phadnavis A.G."/>
            <person name="Pakrasi H.B."/>
            <person name="Wangikar P.P."/>
        </authorList>
    </citation>
    <scope>NUCLEOTIDE SEQUENCE [LARGE SCALE GENOMIC DNA]</scope>
    <source>
        <strain evidence="2 3">PCC 11801</strain>
    </source>
</reference>
<feature type="compositionally biased region" description="Gly residues" evidence="1">
    <location>
        <begin position="170"/>
        <end position="271"/>
    </location>
</feature>
<evidence type="ECO:0000256" key="1">
    <source>
        <dbReference type="SAM" id="MobiDB-lite"/>
    </source>
</evidence>
<dbReference type="RefSeq" id="WP_370538785.1">
    <property type="nucleotide sequence ID" value="NZ_CP030139.2"/>
</dbReference>
<organism evidence="2 3">
    <name type="scientific">Synechococcus elongatus PCC 11801</name>
    <dbReference type="NCBI Taxonomy" id="2219813"/>
    <lineage>
        <taxon>Bacteria</taxon>
        <taxon>Bacillati</taxon>
        <taxon>Cyanobacteriota</taxon>
        <taxon>Cyanophyceae</taxon>
        <taxon>Synechococcales</taxon>
        <taxon>Synechococcaceae</taxon>
        <taxon>Synechococcus</taxon>
    </lineage>
</organism>
<feature type="region of interest" description="Disordered" evidence="1">
    <location>
        <begin position="159"/>
        <end position="277"/>
    </location>
</feature>
<proteinExistence type="predicted"/>
<evidence type="ECO:0000313" key="2">
    <source>
        <dbReference type="EMBL" id="WVS92460.1"/>
    </source>
</evidence>
<protein>
    <recommendedName>
        <fullName evidence="4">DUF4214 domain-containing protein</fullName>
    </recommendedName>
</protein>
<dbReference type="Proteomes" id="UP000267249">
    <property type="component" value="Chromosome"/>
</dbReference>
<dbReference type="EMBL" id="CP030139">
    <property type="protein sequence ID" value="WVS92460.1"/>
    <property type="molecule type" value="Genomic_DNA"/>
</dbReference>
<sequence>MSLLNTVTGGSGRNGLLPGVVNTVTGTVNGALDGNPNTGVVPDVLGVVGGVLSPGTSTPGTGNPNTGNGLLPGVVNTVTGTVNGALDGNPNTGVVPDVLGVVGGVLSPGTSTPGTGNPNTGNGLLPGVVNTVTGTVNGALDGNPNTGVVPDVLGVVGGVLSPGTSTPGTGNPGTGNPGTGNPGTGNPGTGNPGTGNPGTGNPGTGNPGTGNPGTGNPGTGNPGTGNPGTGNPGTGNPGTGNPGTGNPGTGNPGTGNPGTGNPGTGNPGTGNPGTSLDFRDYQDLVAELAATDSQLGAWRNGLTPLSGKPNPDQASIQAQRLYIGYYNRAADAGGQQFWVSRLITSSDIGRASRDFANLPEAQALYPILANPNAASDEAIASFINSVFRNVFNRDVDPVGASFFLQRFKELRNSPIQGRVGEIVTQILDGAIGSDAAILTQKVALANAYTDSLILSNTPYNPEFGQNGIFSTLEAGASTTEALNVAKIVGQGKAPFLDGTIGSDTLTSFGGSTIVNFGNDTATDKLIFTSLARSGDLVQLFRTQDILAIQSSGFIGAPLPTSDPITSSVTSAINTANTILVDIRNNLNNANFNNVRFAFDLSSGSFLYDADGNFGSTSDQVTLAQLDGFSTSSINLTAANFDFIV</sequence>
<gene>
    <name evidence="2" type="ORF">DOP62_13820</name>
</gene>
<accession>A0AAQ3MD31</accession>
<evidence type="ECO:0000313" key="3">
    <source>
        <dbReference type="Proteomes" id="UP000267249"/>
    </source>
</evidence>
<name>A0AAQ3MD31_SYNEL</name>
<dbReference type="AlphaFoldDB" id="A0AAQ3MD31"/>